<dbReference type="Proteomes" id="UP000092462">
    <property type="component" value="Unassembled WGS sequence"/>
</dbReference>
<feature type="region of interest" description="Disordered" evidence="1">
    <location>
        <begin position="1"/>
        <end position="93"/>
    </location>
</feature>
<protein>
    <submittedName>
        <fullName evidence="2">Uncharacterized protein</fullName>
    </submittedName>
</protein>
<name>A0A1B0D419_PHLPP</name>
<dbReference type="GO" id="GO:0003677">
    <property type="term" value="F:DNA binding"/>
    <property type="evidence" value="ECO:0007669"/>
    <property type="project" value="InterPro"/>
</dbReference>
<evidence type="ECO:0000313" key="3">
    <source>
        <dbReference type="Proteomes" id="UP000092462"/>
    </source>
</evidence>
<feature type="compositionally biased region" description="Basic residues" evidence="1">
    <location>
        <begin position="78"/>
        <end position="93"/>
    </location>
</feature>
<organism evidence="2 3">
    <name type="scientific">Phlebotomus papatasi</name>
    <name type="common">Sandfly</name>
    <dbReference type="NCBI Taxonomy" id="29031"/>
    <lineage>
        <taxon>Eukaryota</taxon>
        <taxon>Metazoa</taxon>
        <taxon>Ecdysozoa</taxon>
        <taxon>Arthropoda</taxon>
        <taxon>Hexapoda</taxon>
        <taxon>Insecta</taxon>
        <taxon>Pterygota</taxon>
        <taxon>Neoptera</taxon>
        <taxon>Endopterygota</taxon>
        <taxon>Diptera</taxon>
        <taxon>Nematocera</taxon>
        <taxon>Psychodoidea</taxon>
        <taxon>Psychodidae</taxon>
        <taxon>Phlebotomus</taxon>
        <taxon>Phlebotomus</taxon>
    </lineage>
</organism>
<dbReference type="InterPro" id="IPR017956">
    <property type="entry name" value="AT_hook_DNA-bd_motif"/>
</dbReference>
<dbReference type="VEuPathDB" id="VectorBase:PPAPM1_010988"/>
<reference evidence="2" key="1">
    <citation type="submission" date="2022-08" db="UniProtKB">
        <authorList>
            <consortium name="EnsemblMetazoa"/>
        </authorList>
    </citation>
    <scope>IDENTIFICATION</scope>
    <source>
        <strain evidence="2">Israel</strain>
    </source>
</reference>
<keyword evidence="3" id="KW-1185">Reference proteome</keyword>
<evidence type="ECO:0000313" key="2">
    <source>
        <dbReference type="EnsemblMetazoa" id="PPAI002092-PA"/>
    </source>
</evidence>
<dbReference type="VEuPathDB" id="VectorBase:PPAI002092"/>
<accession>A0A1B0D419</accession>
<dbReference type="PRINTS" id="PR00929">
    <property type="entry name" value="ATHOOK"/>
</dbReference>
<evidence type="ECO:0000256" key="1">
    <source>
        <dbReference type="SAM" id="MobiDB-lite"/>
    </source>
</evidence>
<dbReference type="AlphaFoldDB" id="A0A1B0D419"/>
<feature type="compositionally biased region" description="Basic and acidic residues" evidence="1">
    <location>
        <begin position="18"/>
        <end position="29"/>
    </location>
</feature>
<proteinExistence type="predicted"/>
<sequence>MSDEEAPVVSGEKKRGRPAGDKEKAVEAKKRPRTSSSEASEGKKVVENGNLPAKRGRGRPKAPVKAVATKGRAEKKTSRGRGRPKAAGKKLRVAHLSRMRKKMTMMRKMKMMLKILMSRFSFLIALSPPK</sequence>
<dbReference type="EnsemblMetazoa" id="PPAI002092-RA">
    <property type="protein sequence ID" value="PPAI002092-PA"/>
    <property type="gene ID" value="PPAI002092"/>
</dbReference>
<dbReference type="EMBL" id="AJVK01011129">
    <property type="status" value="NOT_ANNOTATED_CDS"/>
    <property type="molecule type" value="Genomic_DNA"/>
</dbReference>